<name>A0AA35QRX6_GEOBA</name>
<dbReference type="Pfam" id="PF12705">
    <property type="entry name" value="PDDEXK_1"/>
    <property type="match status" value="1"/>
</dbReference>
<keyword evidence="3" id="KW-0378">Hydrolase</keyword>
<keyword evidence="3" id="KW-0067">ATP-binding</keyword>
<keyword evidence="3" id="KW-0547">Nucleotide-binding</keyword>
<dbReference type="Gene3D" id="3.90.320.10">
    <property type="match status" value="1"/>
</dbReference>
<accession>A0AA35QRX6</accession>
<proteinExistence type="predicted"/>
<organism evidence="3 4">
    <name type="scientific">Geodia barretti</name>
    <name type="common">Barrett's horny sponge</name>
    <dbReference type="NCBI Taxonomy" id="519541"/>
    <lineage>
        <taxon>Eukaryota</taxon>
        <taxon>Metazoa</taxon>
        <taxon>Porifera</taxon>
        <taxon>Demospongiae</taxon>
        <taxon>Heteroscleromorpha</taxon>
        <taxon>Tetractinellida</taxon>
        <taxon>Astrophorina</taxon>
        <taxon>Geodiidae</taxon>
        <taxon>Geodia</taxon>
    </lineage>
</organism>
<evidence type="ECO:0000259" key="2">
    <source>
        <dbReference type="Pfam" id="PF12705"/>
    </source>
</evidence>
<dbReference type="InterPro" id="IPR027417">
    <property type="entry name" value="P-loop_NTPase"/>
</dbReference>
<feature type="compositionally biased region" description="Basic and acidic residues" evidence="1">
    <location>
        <begin position="607"/>
        <end position="623"/>
    </location>
</feature>
<evidence type="ECO:0000313" key="4">
    <source>
        <dbReference type="Proteomes" id="UP001174909"/>
    </source>
</evidence>
<dbReference type="SUPFAM" id="SSF52540">
    <property type="entry name" value="P-loop containing nucleoside triphosphate hydrolases"/>
    <property type="match status" value="1"/>
</dbReference>
<dbReference type="AlphaFoldDB" id="A0AA35QRX6"/>
<reference evidence="3" key="1">
    <citation type="submission" date="2023-03" db="EMBL/GenBank/DDBJ databases">
        <authorList>
            <person name="Steffen K."/>
            <person name="Cardenas P."/>
        </authorList>
    </citation>
    <scope>NUCLEOTIDE SEQUENCE</scope>
</reference>
<evidence type="ECO:0000256" key="1">
    <source>
        <dbReference type="SAM" id="MobiDB-lite"/>
    </source>
</evidence>
<dbReference type="GO" id="GO:0004386">
    <property type="term" value="F:helicase activity"/>
    <property type="evidence" value="ECO:0007669"/>
    <property type="project" value="UniProtKB-KW"/>
</dbReference>
<keyword evidence="3" id="KW-0347">Helicase</keyword>
<comment type="caution">
    <text evidence="3">The sequence shown here is derived from an EMBL/GenBank/DDBJ whole genome shotgun (WGS) entry which is preliminary data.</text>
</comment>
<dbReference type="InterPro" id="IPR038726">
    <property type="entry name" value="PDDEXK_AddAB-type"/>
</dbReference>
<evidence type="ECO:0000313" key="3">
    <source>
        <dbReference type="EMBL" id="CAI7989192.1"/>
    </source>
</evidence>
<protein>
    <submittedName>
        <fullName evidence="3">ATP-dependent helicase/deoxyribonuclease subunit B</fullName>
    </submittedName>
</protein>
<dbReference type="Proteomes" id="UP001174909">
    <property type="component" value="Unassembled WGS sequence"/>
</dbReference>
<feature type="region of interest" description="Disordered" evidence="1">
    <location>
        <begin position="240"/>
        <end position="284"/>
    </location>
</feature>
<feature type="region of interest" description="Disordered" evidence="1">
    <location>
        <begin position="590"/>
        <end position="646"/>
    </location>
</feature>
<feature type="domain" description="PD-(D/E)XK endonuclease-like" evidence="2">
    <location>
        <begin position="744"/>
        <end position="1036"/>
    </location>
</feature>
<dbReference type="InterPro" id="IPR011604">
    <property type="entry name" value="PDDEXK-like_dom_sf"/>
</dbReference>
<sequence length="1062" mass="117165">MNTPGRLIVGHQTPERLRDAVDSLKRPDPSGPLAPVTVVGPSNYANLSLRHFFARTGFVNVRFMVFSRLAEFLGAPRMAREGRTPLTRVIESAAVRSVAANASGPLGDLSRHPSTLHSLKQSFRELRSIPPSSLDALARSSDLQSETVRLYRQFKRDTSRFYDDEDLASAAAESVDDQPASGFDDLGTIVFYAPRDITPGQLKLIEALSRRERCVVMLDQSGDPIADGYVYRLVNRLSSAPGTPQTDVTDPLPQGADRDRYSYFSPSPQPSPSGREGLLGLPAPVSADGEGADTHLVIAPDPNQEIRWVIRDVIRKARGSTPFSRMAVLYRKPDYGKIVAEEMELAGVPVAGPDQTTLAETAVGRTLIGLMELADGDFQRGLVTSLLTGCPVRSPDRSIRLNPSRWDRLSKEAGIVRGIGQWRDRLEKYAARQEESISDPTMTSEMSEGRLRGIRAQAESAQELLAFVDRLYDDLQPPAQDASWVDFSEWTRKLVDDYVSRGSGTPEPELNALEKVQDILSELTAASTVAPRPSFQTFREDLYEALQIPTGRLGEMGKGVFVASFRIAAAMRFDAVYLVGMIEGAAPPAARDDPLIPSPPVNAPEARQPDSRCSRTRGPKRDATTCPRSAALPTRPSQSHSSELKRMGDRDWLTLIPSAESGLLDGDATDAADVLEYDLRHLLRWRTMGQGVARHPFAAGAPLGRALQLGSARYSSNFTEWDGNASSIARESRYRNDTINRTHSPTRLERWAACPFSYFLGNVLRIGSIETPEDIYSISPLERGSLIHKILDAFMRSVAESGTMPKPYEPWSADHRSALFRVAHEHFARAESDGVTGRPVMWELERALILADLDIFLERDAALRARFGVTPSAFEVGFGLSGSPWQEAVWRLDSGEQVRFRGMIDRVDMSPDGSTALVIDYKTGSARPYNGLENDPTDRGRRLQLGVYALAAQGSLERAENVRSAYWFVTTRGTFALAPREPVDGSSAEVRSRLGEVVGRIVSGIRSGVFPANPGERNARFGFENCGFCDFDSLCPSRRDRIWERKRDHPALAGYRDLIEES</sequence>
<dbReference type="EMBL" id="CASHTH010000025">
    <property type="protein sequence ID" value="CAI7989192.1"/>
    <property type="molecule type" value="Genomic_DNA"/>
</dbReference>
<keyword evidence="4" id="KW-1185">Reference proteome</keyword>
<gene>
    <name evidence="3" type="ORF">GBAR_LOCUS163</name>
</gene>